<dbReference type="InterPro" id="IPR009009">
    <property type="entry name" value="RlpA-like_DPBB"/>
</dbReference>
<dbReference type="Gene3D" id="2.40.40.10">
    <property type="entry name" value="RlpA-like domain"/>
    <property type="match status" value="1"/>
</dbReference>
<dbReference type="InterPro" id="IPR036908">
    <property type="entry name" value="RlpA-like_sf"/>
</dbReference>
<dbReference type="Pfam" id="PF03330">
    <property type="entry name" value="DPBB_1"/>
    <property type="match status" value="1"/>
</dbReference>
<dbReference type="InterPro" id="IPR051477">
    <property type="entry name" value="Expansin_CellWall"/>
</dbReference>
<dbReference type="PANTHER" id="PTHR31836">
    <property type="match status" value="1"/>
</dbReference>
<keyword evidence="1" id="KW-0732">Signal</keyword>
<proteinExistence type="predicted"/>
<evidence type="ECO:0000313" key="3">
    <source>
        <dbReference type="EMBL" id="KZT64092.1"/>
    </source>
</evidence>
<gene>
    <name evidence="3" type="ORF">DAEQUDRAFT_679232</name>
</gene>
<protein>
    <recommendedName>
        <fullName evidence="2">RlpA-like protein double-psi beta-barrel domain-containing protein</fullName>
    </recommendedName>
</protein>
<keyword evidence="4" id="KW-1185">Reference proteome</keyword>
<dbReference type="PANTHER" id="PTHR31836:SF28">
    <property type="entry name" value="SRCR DOMAIN-CONTAINING PROTEIN-RELATED"/>
    <property type="match status" value="1"/>
</dbReference>
<evidence type="ECO:0000256" key="1">
    <source>
        <dbReference type="ARBA" id="ARBA00022729"/>
    </source>
</evidence>
<sequence>GNPNDDPACNKQIMVSYEGKSVAITMVDHCMGCTTTDLDLSPAAFQELAPLSAGCIPITWVWS</sequence>
<dbReference type="SUPFAM" id="SSF50685">
    <property type="entry name" value="Barwin-like endoglucanases"/>
    <property type="match status" value="1"/>
</dbReference>
<feature type="non-terminal residue" evidence="3">
    <location>
        <position position="1"/>
    </location>
</feature>
<dbReference type="EMBL" id="KV429142">
    <property type="protein sequence ID" value="KZT64092.1"/>
    <property type="molecule type" value="Genomic_DNA"/>
</dbReference>
<evidence type="ECO:0000259" key="2">
    <source>
        <dbReference type="Pfam" id="PF03330"/>
    </source>
</evidence>
<name>A0A165L8S0_9APHY</name>
<evidence type="ECO:0000313" key="4">
    <source>
        <dbReference type="Proteomes" id="UP000076727"/>
    </source>
</evidence>
<reference evidence="3 4" key="1">
    <citation type="journal article" date="2016" name="Mol. Biol. Evol.">
        <title>Comparative Genomics of Early-Diverging Mushroom-Forming Fungi Provides Insights into the Origins of Lignocellulose Decay Capabilities.</title>
        <authorList>
            <person name="Nagy L.G."/>
            <person name="Riley R."/>
            <person name="Tritt A."/>
            <person name="Adam C."/>
            <person name="Daum C."/>
            <person name="Floudas D."/>
            <person name="Sun H."/>
            <person name="Yadav J.S."/>
            <person name="Pangilinan J."/>
            <person name="Larsson K.H."/>
            <person name="Matsuura K."/>
            <person name="Barry K."/>
            <person name="Labutti K."/>
            <person name="Kuo R."/>
            <person name="Ohm R.A."/>
            <person name="Bhattacharya S.S."/>
            <person name="Shirouzu T."/>
            <person name="Yoshinaga Y."/>
            <person name="Martin F.M."/>
            <person name="Grigoriev I.V."/>
            <person name="Hibbett D.S."/>
        </authorList>
    </citation>
    <scope>NUCLEOTIDE SEQUENCE [LARGE SCALE GENOMIC DNA]</scope>
    <source>
        <strain evidence="3 4">L-15889</strain>
    </source>
</reference>
<feature type="domain" description="RlpA-like protein double-psi beta-barrel" evidence="2">
    <location>
        <begin position="9"/>
        <end position="59"/>
    </location>
</feature>
<dbReference type="Proteomes" id="UP000076727">
    <property type="component" value="Unassembled WGS sequence"/>
</dbReference>
<organism evidence="3 4">
    <name type="scientific">Daedalea quercina L-15889</name>
    <dbReference type="NCBI Taxonomy" id="1314783"/>
    <lineage>
        <taxon>Eukaryota</taxon>
        <taxon>Fungi</taxon>
        <taxon>Dikarya</taxon>
        <taxon>Basidiomycota</taxon>
        <taxon>Agaricomycotina</taxon>
        <taxon>Agaricomycetes</taxon>
        <taxon>Polyporales</taxon>
        <taxon>Fomitopsis</taxon>
    </lineage>
</organism>
<dbReference type="OrthoDB" id="623670at2759"/>
<dbReference type="AlphaFoldDB" id="A0A165L8S0"/>
<dbReference type="CDD" id="cd22191">
    <property type="entry name" value="DPBB_RlpA_EXP_N-like"/>
    <property type="match status" value="1"/>
</dbReference>
<dbReference type="STRING" id="1314783.A0A165L8S0"/>
<accession>A0A165L8S0</accession>